<dbReference type="CDD" id="cd19990">
    <property type="entry name" value="PBP1_GABAb_receptor_plant"/>
    <property type="match status" value="2"/>
</dbReference>
<keyword evidence="7" id="KW-0675">Receptor</keyword>
<keyword evidence="10" id="KW-0407">Ion channel</keyword>
<dbReference type="SMART" id="SM00079">
    <property type="entry name" value="PBPe"/>
    <property type="match status" value="1"/>
</dbReference>
<dbReference type="FunFam" id="3.40.190.10:FF:000291">
    <property type="entry name" value="Glutamate receptor"/>
    <property type="match status" value="1"/>
</dbReference>
<feature type="domain" description="Solute-binding protein family 3/N-terminal" evidence="13">
    <location>
        <begin position="454"/>
        <end position="734"/>
    </location>
</feature>
<dbReference type="Gene3D" id="3.40.50.2300">
    <property type="match status" value="4"/>
</dbReference>
<sequence length="1285" mass="144214">MANQKPLLSKFLSFLLLSLSLSLWGHPPLVMAKEVIPVGVVLDLKSPVGRVAESYMSMALSDFYAVNDNYSTRLSLLTKDSGNDIIAAASAALDLIKNEEVQAIIGPQRSAQARFVIELCRISQVPIISFSATSPFLSPSQNPFFIRTTQDESAQVKTIVDIVKAFGWREIVPIYEDTEYGNGLIPYLMDALQEIDTRVPYRSVIPPSSNNTEISEELNKLKANHTRIFLVHMTASLGSKLFVLAKNAEMMSEGYAWIITQGLSSLLDPMGSKVMDSMQGVLGIRPYLLPSKKLKDFERKWKRNLTSIKTRSKTTTSLNLFGLWAYDTVWALAMAVEKAGIVHSSFLKQNASNSNVDLAALGILEIGTKLHNTILTTKFQGLSGNFHLVKGQLEPSAFELFNVIGRTERIIGYWTGNRGFSLDLNDTSEEAYSTSKDKLKQPIWPGYTTDQPTKLRIGVPIRNSFEEFLKVEWHSSTDDKPSISGFVIDVFHAVQDALPFPLSHEFIPYVNKHRQSNGTYDELLYQIKTQRYDAVVGDITIVANRSLYVDFTLPYSESGVSMVVLVKDDDNKNLWIFLRPLSLNLWLTTSVAFIFTVQRLQPTFVDVKEIKRKGYLVGYQKGSFIKGLLMKQLDFDESKLKPYETPEEYHEALSKGILNGGVAAAFGEIPYIKLFLAKYCSRYTMVGPTYKSDGFAFAFQQGSPLVPYISRAILNVTQDQEKIGPIERKYFSSQTMCEDQRTTISSHSPSLGVDSFGGLFLITGITSMVSLLVYVIKFFFSHWPTLSDKNTATSFCSKLVEMAKLFDQKDLSSHHFKREESRVHDAGSPDVFQPSPSIDDMQNHSRNSTEGTNDVIVHDDNRSLSSSSRHSDASMQDKRLLSKFLTFLLLSVSLWGHEPLMAKEVIPIGVVLDLKSQVGRIEERYMSMALSDFYAVNDNYRTRLTFFTKDFGDDIIAAASAALDLMKNEEVQAIVGPQRTAQASFVIELGRKAQVKAIADIVKAFGWREIVLIYEDTEYGNGLIPYLMDALQEIDTRVPYRSAIPPSSSNTEIIKELNKLKENYTRIFLVHMTVPLGSNFFVLAKNAEMMSEGYAWILTAGLSSLLVPISSKVMDSMQGVVGIRPYLPPSKRLEDFERKWKRNLTSIKTKTKSTTSFNPYGLWAYDTVWALAMAVEKAGIVHSSFLKKNDSDSNVDLAALGIFEMGTRLHNTILTTKFQGLSGNFHLVKGQLEPPAFELFNIIGKTEIIIGYWTRQRGFSKDLNDNGEEAYSTSHTQLQRRDLNH</sequence>
<name>A0A7N2L2U2_QUELO</name>
<dbReference type="SUPFAM" id="SSF53822">
    <property type="entry name" value="Periplasmic binding protein-like I"/>
    <property type="match status" value="2"/>
</dbReference>
<feature type="domain" description="Ionotropic glutamate receptor C-terminal" evidence="14">
    <location>
        <begin position="456"/>
        <end position="733"/>
    </location>
</feature>
<protein>
    <recommendedName>
        <fullName evidence="17">Glutamate receptor</fullName>
    </recommendedName>
</protein>
<dbReference type="GO" id="GO:0004930">
    <property type="term" value="F:G protein-coupled receptor activity"/>
    <property type="evidence" value="ECO:0007669"/>
    <property type="project" value="InterPro"/>
</dbReference>
<dbReference type="InterPro" id="IPR001320">
    <property type="entry name" value="Iontro_rcpt_C"/>
</dbReference>
<accession>A0A7N2L2U2</accession>
<keyword evidence="12" id="KW-0732">Signal</keyword>
<dbReference type="InterPro" id="IPR019594">
    <property type="entry name" value="Glu/Gly-bd"/>
</dbReference>
<evidence type="ECO:0000256" key="9">
    <source>
        <dbReference type="ARBA" id="ARBA00023286"/>
    </source>
</evidence>
<feature type="chain" id="PRO_5029575719" description="Glutamate receptor" evidence="12">
    <location>
        <begin position="33"/>
        <end position="1285"/>
    </location>
</feature>
<dbReference type="PANTHER" id="PTHR34836:SF7">
    <property type="entry name" value="RECEPTOR LIGAND BINDING REGION DOMAIN-CONTAINING PROTEIN"/>
    <property type="match status" value="1"/>
</dbReference>
<keyword evidence="5" id="KW-0406">Ion transport</keyword>
<dbReference type="CDD" id="cd13686">
    <property type="entry name" value="GluR_Plant"/>
    <property type="match status" value="1"/>
</dbReference>
<reference evidence="15" key="2">
    <citation type="submission" date="2021-01" db="UniProtKB">
        <authorList>
            <consortium name="EnsemblPlants"/>
        </authorList>
    </citation>
    <scope>IDENTIFICATION</scope>
</reference>
<dbReference type="SMART" id="SM00062">
    <property type="entry name" value="PBPb"/>
    <property type="match status" value="1"/>
</dbReference>
<evidence type="ECO:0000256" key="11">
    <source>
        <dbReference type="SAM" id="MobiDB-lite"/>
    </source>
</evidence>
<dbReference type="Pfam" id="PF10613">
    <property type="entry name" value="Lig_chan-Glu_bd"/>
    <property type="match status" value="1"/>
</dbReference>
<dbReference type="InterPro" id="IPR001638">
    <property type="entry name" value="Solute-binding_3/MltF_N"/>
</dbReference>
<dbReference type="Proteomes" id="UP000594261">
    <property type="component" value="Chromosome 2"/>
</dbReference>
<dbReference type="OMA" id="NHCSGYT"/>
<dbReference type="GO" id="GO:0015276">
    <property type="term" value="F:ligand-gated monoatomic ion channel activity"/>
    <property type="evidence" value="ECO:0007669"/>
    <property type="project" value="InterPro"/>
</dbReference>
<dbReference type="PANTHER" id="PTHR34836">
    <property type="entry name" value="OS06G0188250 PROTEIN"/>
    <property type="match status" value="1"/>
</dbReference>
<dbReference type="InterPro" id="IPR028082">
    <property type="entry name" value="Peripla_BP_I"/>
</dbReference>
<evidence type="ECO:0000259" key="13">
    <source>
        <dbReference type="SMART" id="SM00062"/>
    </source>
</evidence>
<reference evidence="16" key="1">
    <citation type="journal article" date="2016" name="G3 (Bethesda)">
        <title>First Draft Assembly and Annotation of the Genome of a California Endemic Oak Quercus lobata Nee (Fagaceae).</title>
        <authorList>
            <person name="Sork V.L."/>
            <person name="Fitz-Gibbon S.T."/>
            <person name="Puiu D."/>
            <person name="Crepeau M."/>
            <person name="Gugger P.F."/>
            <person name="Sherman R."/>
            <person name="Stevens K."/>
            <person name="Langley C.H."/>
            <person name="Pellegrini M."/>
            <person name="Salzberg S.L."/>
        </authorList>
    </citation>
    <scope>NUCLEOTIDE SEQUENCE [LARGE SCALE GENOMIC DNA]</scope>
    <source>
        <strain evidence="16">cv. SW786</strain>
    </source>
</reference>
<keyword evidence="2" id="KW-0813">Transport</keyword>
<keyword evidence="6" id="KW-0472">Membrane</keyword>
<evidence type="ECO:0000259" key="14">
    <source>
        <dbReference type="SMART" id="SM00079"/>
    </source>
</evidence>
<dbReference type="SUPFAM" id="SSF53850">
    <property type="entry name" value="Periplasmic binding protein-like II"/>
    <property type="match status" value="1"/>
</dbReference>
<dbReference type="InParanoid" id="A0A7N2L2U2"/>
<keyword evidence="4" id="KW-1133">Transmembrane helix</keyword>
<evidence type="ECO:0000256" key="2">
    <source>
        <dbReference type="ARBA" id="ARBA00022448"/>
    </source>
</evidence>
<dbReference type="EnsemblPlants" id="QL02p096422:mrna">
    <property type="protein sequence ID" value="QL02p096422:mrna"/>
    <property type="gene ID" value="QL02p096422"/>
</dbReference>
<dbReference type="Gene3D" id="3.40.190.10">
    <property type="entry name" value="Periplasmic binding protein-like II"/>
    <property type="match status" value="2"/>
</dbReference>
<evidence type="ECO:0000256" key="1">
    <source>
        <dbReference type="ARBA" id="ARBA00004141"/>
    </source>
</evidence>
<evidence type="ECO:0000256" key="3">
    <source>
        <dbReference type="ARBA" id="ARBA00022692"/>
    </source>
</evidence>
<evidence type="ECO:0000313" key="15">
    <source>
        <dbReference type="EnsemblPlants" id="QL02p096422:mrna"/>
    </source>
</evidence>
<evidence type="ECO:0000256" key="6">
    <source>
        <dbReference type="ARBA" id="ARBA00023136"/>
    </source>
</evidence>
<dbReference type="GO" id="GO:0016020">
    <property type="term" value="C:membrane"/>
    <property type="evidence" value="ECO:0007669"/>
    <property type="project" value="UniProtKB-SubCell"/>
</dbReference>
<feature type="compositionally biased region" description="Basic and acidic residues" evidence="11">
    <location>
        <begin position="817"/>
        <end position="827"/>
    </location>
</feature>
<evidence type="ECO:0008006" key="17">
    <source>
        <dbReference type="Google" id="ProtNLM"/>
    </source>
</evidence>
<evidence type="ECO:0000256" key="5">
    <source>
        <dbReference type="ARBA" id="ARBA00023065"/>
    </source>
</evidence>
<dbReference type="FunFam" id="3.40.190.10:FF:000217">
    <property type="entry name" value="Glutamate receptor"/>
    <property type="match status" value="1"/>
</dbReference>
<feature type="signal peptide" evidence="12">
    <location>
        <begin position="1"/>
        <end position="32"/>
    </location>
</feature>
<keyword evidence="9" id="KW-1071">Ligand-gated ion channel</keyword>
<evidence type="ECO:0000313" key="16">
    <source>
        <dbReference type="Proteomes" id="UP000594261"/>
    </source>
</evidence>
<proteinExistence type="predicted"/>
<feature type="region of interest" description="Disordered" evidence="11">
    <location>
        <begin position="817"/>
        <end position="871"/>
    </location>
</feature>
<dbReference type="InterPro" id="IPR000337">
    <property type="entry name" value="GPCR_3"/>
</dbReference>
<organism evidence="15 16">
    <name type="scientific">Quercus lobata</name>
    <name type="common">Valley oak</name>
    <dbReference type="NCBI Taxonomy" id="97700"/>
    <lineage>
        <taxon>Eukaryota</taxon>
        <taxon>Viridiplantae</taxon>
        <taxon>Streptophyta</taxon>
        <taxon>Embryophyta</taxon>
        <taxon>Tracheophyta</taxon>
        <taxon>Spermatophyta</taxon>
        <taxon>Magnoliopsida</taxon>
        <taxon>eudicotyledons</taxon>
        <taxon>Gunneridae</taxon>
        <taxon>Pentapetalae</taxon>
        <taxon>rosids</taxon>
        <taxon>fabids</taxon>
        <taxon>Fagales</taxon>
        <taxon>Fagaceae</taxon>
        <taxon>Quercus</taxon>
    </lineage>
</organism>
<keyword evidence="16" id="KW-1185">Reference proteome</keyword>
<dbReference type="InterPro" id="IPR001828">
    <property type="entry name" value="ANF_lig-bd_rcpt"/>
</dbReference>
<dbReference type="InterPro" id="IPR015683">
    <property type="entry name" value="Ionotropic_Glu_rcpt"/>
</dbReference>
<dbReference type="InterPro" id="IPR044440">
    <property type="entry name" value="GABAb_receptor_plant_PBP1"/>
</dbReference>
<dbReference type="PRINTS" id="PR00248">
    <property type="entry name" value="GPCRMGR"/>
</dbReference>
<evidence type="ECO:0000256" key="8">
    <source>
        <dbReference type="ARBA" id="ARBA00023180"/>
    </source>
</evidence>
<evidence type="ECO:0000256" key="10">
    <source>
        <dbReference type="ARBA" id="ARBA00023303"/>
    </source>
</evidence>
<dbReference type="Gramene" id="QL02p096422:mrna">
    <property type="protein sequence ID" value="QL02p096422:mrna"/>
    <property type="gene ID" value="QL02p096422"/>
</dbReference>
<keyword evidence="3" id="KW-0812">Transmembrane</keyword>
<dbReference type="FunFam" id="3.40.50.2300:FF:000081">
    <property type="entry name" value="Glutamate receptor"/>
    <property type="match status" value="2"/>
</dbReference>
<comment type="subcellular location">
    <subcellularLocation>
        <location evidence="1">Membrane</location>
        <topology evidence="1">Multi-pass membrane protein</topology>
    </subcellularLocation>
</comment>
<dbReference type="Pfam" id="PF01094">
    <property type="entry name" value="ANF_receptor"/>
    <property type="match status" value="2"/>
</dbReference>
<evidence type="ECO:0000256" key="4">
    <source>
        <dbReference type="ARBA" id="ARBA00022989"/>
    </source>
</evidence>
<evidence type="ECO:0000256" key="7">
    <source>
        <dbReference type="ARBA" id="ARBA00023170"/>
    </source>
</evidence>
<keyword evidence="8" id="KW-0325">Glycoprotein</keyword>
<evidence type="ECO:0000256" key="12">
    <source>
        <dbReference type="SAM" id="SignalP"/>
    </source>
</evidence>